<evidence type="ECO:0000256" key="8">
    <source>
        <dbReference type="ARBA" id="ARBA00022989"/>
    </source>
</evidence>
<comment type="similarity">
    <text evidence="2">Belongs to the GSP J family.</text>
</comment>
<protein>
    <recommendedName>
        <fullName evidence="3">Type II secretion system protein J</fullName>
    </recommendedName>
</protein>
<evidence type="ECO:0000256" key="5">
    <source>
        <dbReference type="ARBA" id="ARBA00022481"/>
    </source>
</evidence>
<feature type="transmembrane region" description="Helical" evidence="10">
    <location>
        <begin position="12"/>
        <end position="35"/>
    </location>
</feature>
<sequence>MKRQSTGHETGFTLIEMMIAIAIFALLSLGAYQVLQGVLRSDEISRERGDALKQLQRAMVIVERDFQQMNARNNRSDDTLTAMPLQAGKFMFDSDDDGIAFTRSGWRNPLSQLPRSSLQRVIYRVKDAHLERLSYIYLDPAVGEEPKRKLILDNVEAMTFEFYHEKKWAETWTNKKALPDGVKITLTLKRFGEVERLFLLPKATVDSDSSDKEGES</sequence>
<dbReference type="SUPFAM" id="SSF54523">
    <property type="entry name" value="Pili subunits"/>
    <property type="match status" value="1"/>
</dbReference>
<dbReference type="GO" id="GO:0015628">
    <property type="term" value="P:protein secretion by the type II secretion system"/>
    <property type="evidence" value="ECO:0007669"/>
    <property type="project" value="InterPro"/>
</dbReference>
<evidence type="ECO:0000256" key="9">
    <source>
        <dbReference type="ARBA" id="ARBA00023136"/>
    </source>
</evidence>
<dbReference type="EMBL" id="CP044399">
    <property type="protein sequence ID" value="QFI39280.1"/>
    <property type="molecule type" value="Genomic_DNA"/>
</dbReference>
<evidence type="ECO:0000256" key="1">
    <source>
        <dbReference type="ARBA" id="ARBA00004377"/>
    </source>
</evidence>
<keyword evidence="4" id="KW-1003">Cell membrane</keyword>
<dbReference type="InterPro" id="IPR051621">
    <property type="entry name" value="T2SS_protein_J"/>
</dbReference>
<reference evidence="11 12" key="1">
    <citation type="submission" date="2019-09" db="EMBL/GenBank/DDBJ databases">
        <title>Hybrid Assembly of the complete Genome of the Deep-Sea Bacterium Moritella marina from long Nanopore and Illumina reads.</title>
        <authorList>
            <person name="Magin S."/>
            <person name="Georgoulis A."/>
            <person name="Papadimitriou K."/>
            <person name="Iliakis G."/>
            <person name="Vorgias C.E."/>
        </authorList>
    </citation>
    <scope>NUCLEOTIDE SEQUENCE [LARGE SCALE GENOMIC DNA]</scope>
    <source>
        <strain evidence="11 12">MP-1</strain>
    </source>
</reference>
<keyword evidence="7 10" id="KW-0812">Transmembrane</keyword>
<evidence type="ECO:0000313" key="11">
    <source>
        <dbReference type="EMBL" id="QFI39280.1"/>
    </source>
</evidence>
<organism evidence="11 12">
    <name type="scientific">Moritella marina ATCC 15381</name>
    <dbReference type="NCBI Taxonomy" id="1202962"/>
    <lineage>
        <taxon>Bacteria</taxon>
        <taxon>Pseudomonadati</taxon>
        <taxon>Pseudomonadota</taxon>
        <taxon>Gammaproteobacteria</taxon>
        <taxon>Alteromonadales</taxon>
        <taxon>Moritellaceae</taxon>
        <taxon>Moritella</taxon>
    </lineage>
</organism>
<dbReference type="GO" id="GO:0005886">
    <property type="term" value="C:plasma membrane"/>
    <property type="evidence" value="ECO:0007669"/>
    <property type="project" value="UniProtKB-SubCell"/>
</dbReference>
<evidence type="ECO:0000256" key="4">
    <source>
        <dbReference type="ARBA" id="ARBA00022475"/>
    </source>
</evidence>
<proteinExistence type="inferred from homology"/>
<dbReference type="PROSITE" id="PS00409">
    <property type="entry name" value="PROKAR_NTER_METHYL"/>
    <property type="match status" value="1"/>
</dbReference>
<evidence type="ECO:0000256" key="7">
    <source>
        <dbReference type="ARBA" id="ARBA00022692"/>
    </source>
</evidence>
<dbReference type="PANTHER" id="PTHR39583">
    <property type="entry name" value="TYPE II SECRETION SYSTEM PROTEIN J-RELATED"/>
    <property type="match status" value="1"/>
</dbReference>
<dbReference type="OrthoDB" id="9794345at2"/>
<dbReference type="Pfam" id="PF11612">
    <property type="entry name" value="T2SSJ"/>
    <property type="match status" value="1"/>
</dbReference>
<evidence type="ECO:0000256" key="2">
    <source>
        <dbReference type="ARBA" id="ARBA00011084"/>
    </source>
</evidence>
<accession>A0A5J6WQU4</accession>
<gene>
    <name evidence="11" type="primary">gspJ</name>
    <name evidence="11" type="ORF">FR932_16245</name>
</gene>
<dbReference type="GO" id="GO:0015627">
    <property type="term" value="C:type II protein secretion system complex"/>
    <property type="evidence" value="ECO:0007669"/>
    <property type="project" value="InterPro"/>
</dbReference>
<dbReference type="Proteomes" id="UP000327424">
    <property type="component" value="Chromosome"/>
</dbReference>
<keyword evidence="9 10" id="KW-0472">Membrane</keyword>
<dbReference type="Gene3D" id="3.10.610.10">
    <property type="entry name" value="GSPII I/J protein-like"/>
    <property type="match status" value="1"/>
</dbReference>
<dbReference type="InterPro" id="IPR010055">
    <property type="entry name" value="T2SS_protein-GspJ"/>
</dbReference>
<evidence type="ECO:0000256" key="10">
    <source>
        <dbReference type="SAM" id="Phobius"/>
    </source>
</evidence>
<dbReference type="Gene3D" id="2.10.70.20">
    <property type="entry name" value="gspk-gspi-gspj complex like domains"/>
    <property type="match status" value="1"/>
</dbReference>
<dbReference type="RefSeq" id="WP_019443138.1">
    <property type="nucleotide sequence ID" value="NZ_ALOE01000041.1"/>
</dbReference>
<name>A0A5J6WQU4_MORMI</name>
<evidence type="ECO:0000313" key="12">
    <source>
        <dbReference type="Proteomes" id="UP000327424"/>
    </source>
</evidence>
<evidence type="ECO:0000256" key="6">
    <source>
        <dbReference type="ARBA" id="ARBA00022519"/>
    </source>
</evidence>
<keyword evidence="5" id="KW-0488">Methylation</keyword>
<keyword evidence="8 10" id="KW-1133">Transmembrane helix</keyword>
<keyword evidence="12" id="KW-1185">Reference proteome</keyword>
<dbReference type="InterPro" id="IPR012902">
    <property type="entry name" value="N_methyl_site"/>
</dbReference>
<dbReference type="KEGG" id="mmaa:FR932_16245"/>
<dbReference type="InterPro" id="IPR045584">
    <property type="entry name" value="Pilin-like"/>
</dbReference>
<dbReference type="NCBIfam" id="TIGR02532">
    <property type="entry name" value="IV_pilin_GFxxxE"/>
    <property type="match status" value="1"/>
</dbReference>
<dbReference type="PANTHER" id="PTHR39583:SF2">
    <property type="entry name" value="TYPE II SECRETION SYSTEM PROTEIN J"/>
    <property type="match status" value="1"/>
</dbReference>
<dbReference type="AlphaFoldDB" id="A0A5J6WQU4"/>
<dbReference type="Pfam" id="PF07963">
    <property type="entry name" value="N_methyl"/>
    <property type="match status" value="1"/>
</dbReference>
<dbReference type="NCBIfam" id="TIGR01711">
    <property type="entry name" value="gspJ"/>
    <property type="match status" value="1"/>
</dbReference>
<keyword evidence="6" id="KW-0997">Cell inner membrane</keyword>
<comment type="subcellular location">
    <subcellularLocation>
        <location evidence="1">Cell inner membrane</location>
        <topology evidence="1">Single-pass membrane protein</topology>
    </subcellularLocation>
</comment>
<evidence type="ECO:0000256" key="3">
    <source>
        <dbReference type="ARBA" id="ARBA00021539"/>
    </source>
</evidence>